<dbReference type="RefSeq" id="WP_054665272.1">
    <property type="nucleotide sequence ID" value="NZ_AYZJ01000026.1"/>
</dbReference>
<reference evidence="2 3" key="1">
    <citation type="journal article" date="2015" name="Genome Announc.">
        <title>Expanding the biotechnology potential of lactobacilli through comparative genomics of 213 strains and associated genera.</title>
        <authorList>
            <person name="Sun Z."/>
            <person name="Harris H.M."/>
            <person name="McCann A."/>
            <person name="Guo C."/>
            <person name="Argimon S."/>
            <person name="Zhang W."/>
            <person name="Yang X."/>
            <person name="Jeffery I.B."/>
            <person name="Cooney J.C."/>
            <person name="Kagawa T.F."/>
            <person name="Liu W."/>
            <person name="Song Y."/>
            <person name="Salvetti E."/>
            <person name="Wrobel A."/>
            <person name="Rasinkangas P."/>
            <person name="Parkhill J."/>
            <person name="Rea M.C."/>
            <person name="O'Sullivan O."/>
            <person name="Ritari J."/>
            <person name="Douillard F.P."/>
            <person name="Paul Ross R."/>
            <person name="Yang R."/>
            <person name="Briner A.E."/>
            <person name="Felis G.E."/>
            <person name="de Vos W.M."/>
            <person name="Barrangou R."/>
            <person name="Klaenhammer T.R."/>
            <person name="Caufield P.W."/>
            <person name="Cui Y."/>
            <person name="Zhang H."/>
            <person name="O'Toole P.W."/>
        </authorList>
    </citation>
    <scope>NUCLEOTIDE SEQUENCE [LARGE SCALE GENOMIC DNA]</scope>
    <source>
        <strain evidence="2 3">DSM 22697</strain>
    </source>
</reference>
<keyword evidence="1" id="KW-0472">Membrane</keyword>
<organism evidence="2 3">
    <name type="scientific">Lacticaseibacillus camelliae DSM 22697 = JCM 13995</name>
    <dbReference type="NCBI Taxonomy" id="1423730"/>
    <lineage>
        <taxon>Bacteria</taxon>
        <taxon>Bacillati</taxon>
        <taxon>Bacillota</taxon>
        <taxon>Bacilli</taxon>
        <taxon>Lactobacillales</taxon>
        <taxon>Lactobacillaceae</taxon>
        <taxon>Lacticaseibacillus</taxon>
    </lineage>
</organism>
<dbReference type="PATRIC" id="fig|1423730.4.peg.1437"/>
<dbReference type="Proteomes" id="UP000050865">
    <property type="component" value="Unassembled WGS sequence"/>
</dbReference>
<name>A0A0R2F8M4_9LACO</name>
<feature type="transmembrane region" description="Helical" evidence="1">
    <location>
        <begin position="98"/>
        <end position="115"/>
    </location>
</feature>
<protein>
    <submittedName>
        <fullName evidence="2">Uncharacterized protein</fullName>
    </submittedName>
</protein>
<evidence type="ECO:0000256" key="1">
    <source>
        <dbReference type="SAM" id="Phobius"/>
    </source>
</evidence>
<gene>
    <name evidence="2" type="ORF">FC75_GL001365</name>
</gene>
<sequence length="165" mass="18678">MTESQRYQRLARLLKHGAWLYAVSYLMVMGLFLKFHLYTLPYSTKASYLEKHKVAKYGLTRLHGNLASINAWWLVLFLAAGFILGLLIFYAGRQIHQPGFPGIILAVGALMPLLPPYSENVLARIMIATGFILFGAGLQWFINKTLITGPSPYKSSKPFFPEHQM</sequence>
<feature type="transmembrane region" description="Helical" evidence="1">
    <location>
        <begin position="121"/>
        <end position="142"/>
    </location>
</feature>
<feature type="transmembrane region" description="Helical" evidence="1">
    <location>
        <begin position="71"/>
        <end position="91"/>
    </location>
</feature>
<accession>A0A0R2F8M4</accession>
<dbReference type="OrthoDB" id="2297314at2"/>
<evidence type="ECO:0000313" key="3">
    <source>
        <dbReference type="Proteomes" id="UP000050865"/>
    </source>
</evidence>
<proteinExistence type="predicted"/>
<dbReference type="EMBL" id="AYZJ01000026">
    <property type="protein sequence ID" value="KRN23787.1"/>
    <property type="molecule type" value="Genomic_DNA"/>
</dbReference>
<keyword evidence="3" id="KW-1185">Reference proteome</keyword>
<keyword evidence="1" id="KW-0812">Transmembrane</keyword>
<dbReference type="AlphaFoldDB" id="A0A0R2F8M4"/>
<comment type="caution">
    <text evidence="2">The sequence shown here is derived from an EMBL/GenBank/DDBJ whole genome shotgun (WGS) entry which is preliminary data.</text>
</comment>
<keyword evidence="1" id="KW-1133">Transmembrane helix</keyword>
<feature type="transmembrane region" description="Helical" evidence="1">
    <location>
        <begin position="18"/>
        <end position="38"/>
    </location>
</feature>
<evidence type="ECO:0000313" key="2">
    <source>
        <dbReference type="EMBL" id="KRN23787.1"/>
    </source>
</evidence>